<sequence length="108" mass="12118">MDAEDTVNPPLPPLVKSASRSSLDEGISWFHGKITRDAAEHILEINSQLPWCYNNGGVDLSTALTLMMECTSLQGFCSCHIRNRVYYAGQSMYIISYDSLIIQLFQMP</sequence>
<evidence type="ECO:0000313" key="2">
    <source>
        <dbReference type="Proteomes" id="UP000499080"/>
    </source>
</evidence>
<dbReference type="Proteomes" id="UP000499080">
    <property type="component" value="Unassembled WGS sequence"/>
</dbReference>
<reference evidence="1 2" key="1">
    <citation type="journal article" date="2019" name="Sci. Rep.">
        <title>Orb-weaving spider Araneus ventricosus genome elucidates the spidroin gene catalogue.</title>
        <authorList>
            <person name="Kono N."/>
            <person name="Nakamura H."/>
            <person name="Ohtoshi R."/>
            <person name="Moran D.A.P."/>
            <person name="Shinohara A."/>
            <person name="Yoshida Y."/>
            <person name="Fujiwara M."/>
            <person name="Mori M."/>
            <person name="Tomita M."/>
            <person name="Arakawa K."/>
        </authorList>
    </citation>
    <scope>NUCLEOTIDE SEQUENCE [LARGE SCALE GENOMIC DNA]</scope>
</reference>
<evidence type="ECO:0000313" key="1">
    <source>
        <dbReference type="EMBL" id="GBM77999.1"/>
    </source>
</evidence>
<name>A0A4Y2ILB0_ARAVE</name>
<accession>A0A4Y2ILB0</accession>
<protein>
    <submittedName>
        <fullName evidence="1">Uncharacterized protein</fullName>
    </submittedName>
</protein>
<comment type="caution">
    <text evidence="1">The sequence shown here is derived from an EMBL/GenBank/DDBJ whole genome shotgun (WGS) entry which is preliminary data.</text>
</comment>
<gene>
    <name evidence="1" type="ORF">AVEN_131393_1</name>
</gene>
<dbReference type="EMBL" id="BGPR01002726">
    <property type="protein sequence ID" value="GBM77999.1"/>
    <property type="molecule type" value="Genomic_DNA"/>
</dbReference>
<organism evidence="1 2">
    <name type="scientific">Araneus ventricosus</name>
    <name type="common">Orbweaver spider</name>
    <name type="synonym">Epeira ventricosa</name>
    <dbReference type="NCBI Taxonomy" id="182803"/>
    <lineage>
        <taxon>Eukaryota</taxon>
        <taxon>Metazoa</taxon>
        <taxon>Ecdysozoa</taxon>
        <taxon>Arthropoda</taxon>
        <taxon>Chelicerata</taxon>
        <taxon>Arachnida</taxon>
        <taxon>Araneae</taxon>
        <taxon>Araneomorphae</taxon>
        <taxon>Entelegynae</taxon>
        <taxon>Araneoidea</taxon>
        <taxon>Araneidae</taxon>
        <taxon>Araneus</taxon>
    </lineage>
</organism>
<proteinExistence type="predicted"/>
<dbReference type="AlphaFoldDB" id="A0A4Y2ILB0"/>
<keyword evidence="2" id="KW-1185">Reference proteome</keyword>